<dbReference type="Pfam" id="PF13454">
    <property type="entry name" value="NAD_binding_9"/>
    <property type="match status" value="1"/>
</dbReference>
<dbReference type="Proteomes" id="UP000191171">
    <property type="component" value="Unassembled WGS sequence"/>
</dbReference>
<dbReference type="InterPro" id="IPR036188">
    <property type="entry name" value="FAD/NAD-bd_sf"/>
</dbReference>
<proteinExistence type="predicted"/>
<sequence>MQMKIGIIGAGPRGLSVAERILHNNQDRHSLELFLFDPNGPGGRVWRLNQPPELLMNSVSQQVTLFTDETLSSGGLVTQGPNLFQWSKGPATDYIEQTVTKNKQLIIEEINRLEKDQQSTRCLYGLYQRWFFSKLQEEFPASIQFVYSLVKKVSKRKDGYLLQTDQQSYSIDQLVLASGHWENDETEEERVWVDYAKKNVLLYQLPSNPADVDLSKIPPKENVFLRGLGLSFFDYVGLFTVSRGGRFENEKGKLVYHPSGKEPIVYSGSRRGLPYYPRGRNQKQGGAMAWPRLLTNENLEQWHQSGFLTGETFFDYLKKDVELFYYKKIIEEYHLPIPKKNFEHDFLSLSSEECLGKHPALIPYRWDWSYLETPLAYQNEPFSEASRIFIEGQIKEAEKGNCTGAFASTFDALKDWRDPIRQAIEWHVFSAKEYKEILWGWFTHLNSFLTIGPPIIRTKELAALIDAGIFHLIEPPFDIQQKHNRYVISLQDKEISSRYLIEARLPQTSFSRSSNPVIKNLKENKLVRPFSFSDNTGSYHSEAIDVERGTNRVIDASGEIQSDFYCYGIPVEGVDWLTAAVARPYTDPWNLRQADKIAQLILTDK</sequence>
<comment type="caution">
    <text evidence="1">The sequence shown here is derived from an EMBL/GenBank/DDBJ whole genome shotgun (WGS) entry which is preliminary data.</text>
</comment>
<dbReference type="PANTHER" id="PTHR40254:SF1">
    <property type="entry name" value="BLR0577 PROTEIN"/>
    <property type="match status" value="1"/>
</dbReference>
<reference evidence="1 2" key="1">
    <citation type="submission" date="2017-02" db="EMBL/GenBank/DDBJ databases">
        <title>Clonality and virulence of isolates of VRE in Hematopoietic Stem Cell Transplanted (HSCT) patients.</title>
        <authorList>
            <person name="Marchi A.P."/>
            <person name="Martins R.C."/>
            <person name="Marie S.K."/>
            <person name="Levin A.S."/>
            <person name="Costa S.F."/>
        </authorList>
    </citation>
    <scope>NUCLEOTIDE SEQUENCE [LARGE SCALE GENOMIC DNA]</scope>
    <source>
        <strain evidence="1 2">LIM1759</strain>
    </source>
</reference>
<dbReference type="EMBL" id="MVGJ01000005">
    <property type="protein sequence ID" value="OOL83981.1"/>
    <property type="molecule type" value="Genomic_DNA"/>
</dbReference>
<dbReference type="SUPFAM" id="SSF51905">
    <property type="entry name" value="FAD/NAD(P)-binding domain"/>
    <property type="match status" value="1"/>
</dbReference>
<protein>
    <submittedName>
        <fullName evidence="1">FAD-dependent oxidoreductase</fullName>
    </submittedName>
</protein>
<name>A0A1S8HR50_ENTFC</name>
<dbReference type="InterPro" id="IPR052189">
    <property type="entry name" value="L-asp_N-monooxygenase_NS-form"/>
</dbReference>
<evidence type="ECO:0000313" key="2">
    <source>
        <dbReference type="Proteomes" id="UP000191171"/>
    </source>
</evidence>
<organism evidence="1 2">
    <name type="scientific">Enterococcus faecium</name>
    <name type="common">Streptococcus faecium</name>
    <dbReference type="NCBI Taxonomy" id="1352"/>
    <lineage>
        <taxon>Bacteria</taxon>
        <taxon>Bacillati</taxon>
        <taxon>Bacillota</taxon>
        <taxon>Bacilli</taxon>
        <taxon>Lactobacillales</taxon>
        <taxon>Enterococcaceae</taxon>
        <taxon>Enterococcus</taxon>
    </lineage>
</organism>
<dbReference type="AlphaFoldDB" id="A0A1S8HR50"/>
<gene>
    <name evidence="1" type="ORF">B1P95_01055</name>
</gene>
<accession>A0A1S8HR50</accession>
<evidence type="ECO:0000313" key="1">
    <source>
        <dbReference type="EMBL" id="OOL83981.1"/>
    </source>
</evidence>
<dbReference type="InterPro" id="IPR038732">
    <property type="entry name" value="HpyO/CreE_NAD-binding"/>
</dbReference>
<dbReference type="PANTHER" id="PTHR40254">
    <property type="entry name" value="BLR0577 PROTEIN"/>
    <property type="match status" value="1"/>
</dbReference>